<keyword evidence="10" id="KW-0675">Receptor</keyword>
<evidence type="ECO:0000256" key="5">
    <source>
        <dbReference type="ARBA" id="ARBA00023136"/>
    </source>
</evidence>
<dbReference type="STRING" id="529704.SAMN02927913_1400"/>
<dbReference type="GO" id="GO:0009279">
    <property type="term" value="C:cell outer membrane"/>
    <property type="evidence" value="ECO:0007669"/>
    <property type="project" value="UniProtKB-SubCell"/>
</dbReference>
<dbReference type="RefSeq" id="WP_091335264.1">
    <property type="nucleotide sequence ID" value="NZ_FNYC01000002.1"/>
</dbReference>
<evidence type="ECO:0000256" key="3">
    <source>
        <dbReference type="ARBA" id="ARBA00022452"/>
    </source>
</evidence>
<reference evidence="10 11" key="1">
    <citation type="submission" date="2016-10" db="EMBL/GenBank/DDBJ databases">
        <authorList>
            <person name="de Groot N.N."/>
        </authorList>
    </citation>
    <scope>NUCLEOTIDE SEQUENCE [LARGE SCALE GENOMIC DNA]</scope>
    <source>
        <strain evidence="10 11">DSM 26515</strain>
    </source>
</reference>
<dbReference type="Pfam" id="PF13620">
    <property type="entry name" value="CarboxypepD_reg"/>
    <property type="match status" value="1"/>
</dbReference>
<dbReference type="Gene3D" id="2.40.170.20">
    <property type="entry name" value="TonB-dependent receptor, beta-barrel domain"/>
    <property type="match status" value="1"/>
</dbReference>
<feature type="domain" description="TonB-dependent receptor plug" evidence="8">
    <location>
        <begin position="141"/>
        <end position="241"/>
    </location>
</feature>
<evidence type="ECO:0000256" key="6">
    <source>
        <dbReference type="ARBA" id="ARBA00023237"/>
    </source>
</evidence>
<dbReference type="Gene3D" id="2.60.40.1120">
    <property type="entry name" value="Carboxypeptidase-like, regulatory domain"/>
    <property type="match status" value="1"/>
</dbReference>
<evidence type="ECO:0000256" key="1">
    <source>
        <dbReference type="ARBA" id="ARBA00004571"/>
    </source>
</evidence>
<dbReference type="GO" id="GO:0030246">
    <property type="term" value="F:carbohydrate binding"/>
    <property type="evidence" value="ECO:0007669"/>
    <property type="project" value="InterPro"/>
</dbReference>
<sequence length="1028" mass="112447">MNKRYMSRGALPRRTALTVAMAMGLGFTGLALGQATTGSIFGTAPVAAGETVVVQGASGATREVTVDASGRYSVNGLPVGRYTVSLRKDGQVLATQDNVTVSPGGGTNVPFAAAASAENAQNLGAVQVVASALPAIDVTSVNSSTIITAADLAKLPVQRSAESIALLAPSTVRGSGYFANGGNAIAFGGSSVSENAYYVNGYNTGEPYKNIGGFQLPYGAIDQQETLTGGYSAKYGRSDGGVINQIGKRGTNEWHFGGQVVWQPRYLEASPRNNYYGHPAIPAPVGGAPFQLQSPDLPGTLRQYRNDNKEWETVYSAYIGGPLIKDKLFMFLAAETSKTQSTDVQNTDTSKVAYNTDKNTKFYGKLDWNITDNNVLELTALKNRQSYGTGRTYDFDYDTLQSGAFVTNNDVSKDNAQFYVGHFTSYITDNATLSILYGKAKFQDPTIYGNTSPLPFISRPYNENPAFLPPGTSDLGINNNQTNTTWSSNAATNNTHGLRVDFDYKLGDHDLSVGIDNMSYGAKNQGPSFVNPSNPAQNFYWRYLISKTGEHYVQTRQVGWQTSMTMTQKAYYLQDAWQISPTFLLNVGIRNDHFTNNNDQGIAFVDEKNQWEPRIGASWDVNGDSSFKIYGNVGRYYLALPDNAAERAANVSTYLTQNFDYTGIDPATGEPTGLTPRNDSTGGAIVSPDGEQGLPKDPQQVTARNLKPEYVDEFILGFDKQLNEQWNYGAKAMWRDLKAAIDDECSPGRIDAKMTSMGIDTTNYYDSLYGASYCRLFNPGQTNTMLVRGNAGSGAPDQLVSMSTKDWGFDRGAVRKIGSLNLYMEHPFDGKWQARIDYTWSRGFGNTEGQVRSDFGQGDVSKTEDWDSAELMQGQYGELFNVRKHQIRLRGNYQVTPEWLVSATMLAQSGVAKECLGYYGPDASGDPTGYNNGGSGNYHWCAGKIVHPGDPGHTPWTFPLNLGIHYTPAFADHKLAFNMDIFNAFNQQRGIQYDPAGEAGDHVINNTYNQPIFYEEPRMVRLSVSYDY</sequence>
<dbReference type="Proteomes" id="UP000199420">
    <property type="component" value="Unassembled WGS sequence"/>
</dbReference>
<comment type="subcellular location">
    <subcellularLocation>
        <location evidence="1">Cell outer membrane</location>
        <topology evidence="1">Multi-pass membrane protein</topology>
    </subcellularLocation>
</comment>
<dbReference type="InterPro" id="IPR036942">
    <property type="entry name" value="Beta-barrel_TonB_sf"/>
</dbReference>
<keyword evidence="11" id="KW-1185">Reference proteome</keyword>
<protein>
    <submittedName>
        <fullName evidence="10">TonB-dependent Receptor Plug Domain</fullName>
    </submittedName>
</protein>
<evidence type="ECO:0000256" key="7">
    <source>
        <dbReference type="SAM" id="MobiDB-lite"/>
    </source>
</evidence>
<keyword evidence="3" id="KW-1134">Transmembrane beta strand</keyword>
<dbReference type="SUPFAM" id="SSF49452">
    <property type="entry name" value="Starch-binding domain-like"/>
    <property type="match status" value="1"/>
</dbReference>
<dbReference type="GO" id="GO:0044718">
    <property type="term" value="P:siderophore transmembrane transport"/>
    <property type="evidence" value="ECO:0007669"/>
    <property type="project" value="TreeGrafter"/>
</dbReference>
<dbReference type="AlphaFoldDB" id="A0A1H6SN81"/>
<keyword evidence="5" id="KW-0472">Membrane</keyword>
<feature type="region of interest" description="Disordered" evidence="7">
    <location>
        <begin position="666"/>
        <end position="698"/>
    </location>
</feature>
<dbReference type="InterPro" id="IPR012910">
    <property type="entry name" value="Plug_dom"/>
</dbReference>
<keyword evidence="6" id="KW-0998">Cell outer membrane</keyword>
<dbReference type="Pfam" id="PF07715">
    <property type="entry name" value="Plug"/>
    <property type="match status" value="1"/>
</dbReference>
<dbReference type="InterPro" id="IPR010916">
    <property type="entry name" value="TonB_box_CS"/>
</dbReference>
<evidence type="ECO:0000256" key="4">
    <source>
        <dbReference type="ARBA" id="ARBA00022692"/>
    </source>
</evidence>
<dbReference type="EMBL" id="FNYC01000002">
    <property type="protein sequence ID" value="SEI69398.1"/>
    <property type="molecule type" value="Genomic_DNA"/>
</dbReference>
<organism evidence="10 11">
    <name type="scientific">Frateuria terrea</name>
    <dbReference type="NCBI Taxonomy" id="529704"/>
    <lineage>
        <taxon>Bacteria</taxon>
        <taxon>Pseudomonadati</taxon>
        <taxon>Pseudomonadota</taxon>
        <taxon>Gammaproteobacteria</taxon>
        <taxon>Lysobacterales</taxon>
        <taxon>Rhodanobacteraceae</taxon>
        <taxon>Frateuria</taxon>
    </lineage>
</organism>
<dbReference type="GO" id="GO:0015344">
    <property type="term" value="F:siderophore uptake transmembrane transporter activity"/>
    <property type="evidence" value="ECO:0007669"/>
    <property type="project" value="TreeGrafter"/>
</dbReference>
<dbReference type="PROSITE" id="PS00430">
    <property type="entry name" value="TONB_DEPENDENT_REC_1"/>
    <property type="match status" value="1"/>
</dbReference>
<dbReference type="Pfam" id="PF25183">
    <property type="entry name" value="OMP_b-brl_4"/>
    <property type="match status" value="1"/>
</dbReference>
<name>A0A1H6SN81_9GAMM</name>
<dbReference type="InterPro" id="IPR037066">
    <property type="entry name" value="Plug_dom_sf"/>
</dbReference>
<dbReference type="OrthoDB" id="9768147at2"/>
<keyword evidence="2" id="KW-0813">Transport</keyword>
<dbReference type="InterPro" id="IPR039426">
    <property type="entry name" value="TonB-dep_rcpt-like"/>
</dbReference>
<proteinExistence type="predicted"/>
<evidence type="ECO:0000313" key="10">
    <source>
        <dbReference type="EMBL" id="SEI69398.1"/>
    </source>
</evidence>
<dbReference type="InterPro" id="IPR057601">
    <property type="entry name" value="Oar-like_b-barrel"/>
</dbReference>
<dbReference type="PANTHER" id="PTHR30069">
    <property type="entry name" value="TONB-DEPENDENT OUTER MEMBRANE RECEPTOR"/>
    <property type="match status" value="1"/>
</dbReference>
<feature type="domain" description="TonB-dependent transporter Oar-like beta-barrel" evidence="9">
    <location>
        <begin position="348"/>
        <end position="726"/>
    </location>
</feature>
<accession>A0A1H6SN81</accession>
<dbReference type="PANTHER" id="PTHR30069:SF46">
    <property type="entry name" value="OAR PROTEIN"/>
    <property type="match status" value="1"/>
</dbReference>
<evidence type="ECO:0000259" key="8">
    <source>
        <dbReference type="Pfam" id="PF07715"/>
    </source>
</evidence>
<keyword evidence="4" id="KW-0812">Transmembrane</keyword>
<evidence type="ECO:0000259" key="9">
    <source>
        <dbReference type="Pfam" id="PF25183"/>
    </source>
</evidence>
<evidence type="ECO:0000313" key="11">
    <source>
        <dbReference type="Proteomes" id="UP000199420"/>
    </source>
</evidence>
<dbReference type="Gene3D" id="2.170.130.10">
    <property type="entry name" value="TonB-dependent receptor, plug domain"/>
    <property type="match status" value="1"/>
</dbReference>
<dbReference type="SUPFAM" id="SSF56935">
    <property type="entry name" value="Porins"/>
    <property type="match status" value="1"/>
</dbReference>
<gene>
    <name evidence="10" type="ORF">SAMN04487997_1485</name>
</gene>
<dbReference type="InterPro" id="IPR013784">
    <property type="entry name" value="Carb-bd-like_fold"/>
</dbReference>
<evidence type="ECO:0000256" key="2">
    <source>
        <dbReference type="ARBA" id="ARBA00022448"/>
    </source>
</evidence>